<dbReference type="AlphaFoldDB" id="A0A4R6JRC1"/>
<comment type="caution">
    <text evidence="2">The sequence shown here is derived from an EMBL/GenBank/DDBJ whole genome shotgun (WGS) entry which is preliminary data.</text>
</comment>
<dbReference type="InterPro" id="IPR011044">
    <property type="entry name" value="Quino_amine_DH_bsu"/>
</dbReference>
<sequence>MLKRSVRAALSVAVVAAGTAVAFQLATGSASADDFAMELPIRGFGDVAVDGKHKRIFLSDPTGGQLVTVDYNGKVLATKAGLPGLADLELSHDGSRLYAAWPDGKAVVAFDPAGSAEVARYDTGTDPTTLAQAGGKLWFGDKDGLGSLDLSGPEPVVTTGKQMGGTQWTTVPQLAATPGRPDVIVAAGNTYLQGVYQLLDITTTPPTVLASTQLSRNIDMAFTADGSRLVVADASGTLALSGTDLSRVETYRSTGLGNAVAVRTDGTLAFPARDGAGMHTPGTSEAVREFRLQDPNGEPLSLTGIAGSGLAWEPGGRRLFGIALKSSTAASNPGPWFSLQVLNTLKTVSANLSVPAEVQPGQSYSVTGFVRPAPAGSPLVITRSDAATPGGRRVGPEAVSEDGMFEFQDSQAAPGKVTYTLSFSGDDTYGAVSATESVLVAVPKKAATLTLDRNGSAYNQGTTVTFTAKLGPTGSSRTVEIWADPSGGDQPNRLLRKANVDAKGSLTASLKLTRNTTLSAIFRGDDKTLAKTVKSTVATRASVATTVSRHYKTAKIGSVPTYHFRKTKHPLFTTTMTAYPGRKAYMQIDVLRNGKWIVWGPGWYPLSSAGKVTYELKGTHSVGVRYRVRFAYLYAKSGDTANVSTYGPYRYFTFTK</sequence>
<dbReference type="RefSeq" id="WP_133871856.1">
    <property type="nucleotide sequence ID" value="NZ_BOMD01000109.1"/>
</dbReference>
<evidence type="ECO:0000313" key="2">
    <source>
        <dbReference type="EMBL" id="TDO37195.1"/>
    </source>
</evidence>
<evidence type="ECO:0000313" key="3">
    <source>
        <dbReference type="Proteomes" id="UP000294901"/>
    </source>
</evidence>
<keyword evidence="1" id="KW-0732">Signal</keyword>
<keyword evidence="3" id="KW-1185">Reference proteome</keyword>
<reference evidence="2 3" key="1">
    <citation type="submission" date="2019-03" db="EMBL/GenBank/DDBJ databases">
        <title>Sequencing the genomes of 1000 actinobacteria strains.</title>
        <authorList>
            <person name="Klenk H.-P."/>
        </authorList>
    </citation>
    <scope>NUCLEOTIDE SEQUENCE [LARGE SCALE GENOMIC DNA]</scope>
    <source>
        <strain evidence="2 3">DSM 43805</strain>
    </source>
</reference>
<dbReference type="Proteomes" id="UP000294901">
    <property type="component" value="Unassembled WGS sequence"/>
</dbReference>
<feature type="chain" id="PRO_5020962768" description="DNA-binding beta-propeller fold protein YncE" evidence="1">
    <location>
        <begin position="33"/>
        <end position="656"/>
    </location>
</feature>
<name>A0A4R6JRC1_9ACTN</name>
<feature type="signal peptide" evidence="1">
    <location>
        <begin position="1"/>
        <end position="32"/>
    </location>
</feature>
<evidence type="ECO:0008006" key="4">
    <source>
        <dbReference type="Google" id="ProtNLM"/>
    </source>
</evidence>
<gene>
    <name evidence="2" type="ORF">C8E87_0802</name>
</gene>
<dbReference type="SUPFAM" id="SSF50969">
    <property type="entry name" value="YVTN repeat-like/Quinoprotein amine dehydrogenase"/>
    <property type="match status" value="1"/>
</dbReference>
<dbReference type="EMBL" id="SNWR01000001">
    <property type="protein sequence ID" value="TDO37195.1"/>
    <property type="molecule type" value="Genomic_DNA"/>
</dbReference>
<dbReference type="Gene3D" id="2.130.10.10">
    <property type="entry name" value="YVTN repeat-like/Quinoprotein amine dehydrogenase"/>
    <property type="match status" value="1"/>
</dbReference>
<protein>
    <recommendedName>
        <fullName evidence="4">DNA-binding beta-propeller fold protein YncE</fullName>
    </recommendedName>
</protein>
<organism evidence="2 3">
    <name type="scientific">Paractinoplanes brasiliensis</name>
    <dbReference type="NCBI Taxonomy" id="52695"/>
    <lineage>
        <taxon>Bacteria</taxon>
        <taxon>Bacillati</taxon>
        <taxon>Actinomycetota</taxon>
        <taxon>Actinomycetes</taxon>
        <taxon>Micromonosporales</taxon>
        <taxon>Micromonosporaceae</taxon>
        <taxon>Paractinoplanes</taxon>
    </lineage>
</organism>
<dbReference type="OrthoDB" id="4332189at2"/>
<proteinExistence type="predicted"/>
<accession>A0A4R6JRC1</accession>
<dbReference type="InterPro" id="IPR015943">
    <property type="entry name" value="WD40/YVTN_repeat-like_dom_sf"/>
</dbReference>
<evidence type="ECO:0000256" key="1">
    <source>
        <dbReference type="SAM" id="SignalP"/>
    </source>
</evidence>